<dbReference type="Proteomes" id="UP000289738">
    <property type="component" value="Chromosome B04"/>
</dbReference>
<reference evidence="2 3" key="1">
    <citation type="submission" date="2019-01" db="EMBL/GenBank/DDBJ databases">
        <title>Sequencing of cultivated peanut Arachis hypogaea provides insights into genome evolution and oil improvement.</title>
        <authorList>
            <person name="Chen X."/>
        </authorList>
    </citation>
    <scope>NUCLEOTIDE SEQUENCE [LARGE SCALE GENOMIC DNA]</scope>
    <source>
        <strain evidence="3">cv. Fuhuasheng</strain>
        <tissue evidence="2">Leaves</tissue>
    </source>
</reference>
<feature type="domain" description="Putative plant transposon protein" evidence="1">
    <location>
        <begin position="4"/>
        <end position="150"/>
    </location>
</feature>
<accession>A0A444ZJS5</accession>
<evidence type="ECO:0000313" key="2">
    <source>
        <dbReference type="EMBL" id="RYR14432.1"/>
    </source>
</evidence>
<organism evidence="2 3">
    <name type="scientific">Arachis hypogaea</name>
    <name type="common">Peanut</name>
    <dbReference type="NCBI Taxonomy" id="3818"/>
    <lineage>
        <taxon>Eukaryota</taxon>
        <taxon>Viridiplantae</taxon>
        <taxon>Streptophyta</taxon>
        <taxon>Embryophyta</taxon>
        <taxon>Tracheophyta</taxon>
        <taxon>Spermatophyta</taxon>
        <taxon>Magnoliopsida</taxon>
        <taxon>eudicotyledons</taxon>
        <taxon>Gunneridae</taxon>
        <taxon>Pentapetalae</taxon>
        <taxon>rosids</taxon>
        <taxon>fabids</taxon>
        <taxon>Fabales</taxon>
        <taxon>Fabaceae</taxon>
        <taxon>Papilionoideae</taxon>
        <taxon>50 kb inversion clade</taxon>
        <taxon>dalbergioids sensu lato</taxon>
        <taxon>Dalbergieae</taxon>
        <taxon>Pterocarpus clade</taxon>
        <taxon>Arachis</taxon>
    </lineage>
</organism>
<keyword evidence="3" id="KW-1185">Reference proteome</keyword>
<dbReference type="AlphaFoldDB" id="A0A444ZJS5"/>
<evidence type="ECO:0000259" key="1">
    <source>
        <dbReference type="Pfam" id="PF20167"/>
    </source>
</evidence>
<proteinExistence type="predicted"/>
<gene>
    <name evidence="2" type="ORF">Ahy_B04g070998</name>
</gene>
<protein>
    <recommendedName>
        <fullName evidence="1">Putative plant transposon protein domain-containing protein</fullName>
    </recommendedName>
</protein>
<evidence type="ECO:0000313" key="3">
    <source>
        <dbReference type="Proteomes" id="UP000289738"/>
    </source>
</evidence>
<name>A0A444ZJS5_ARAHY</name>
<comment type="caution">
    <text evidence="2">The sequence shown here is derived from an EMBL/GenBank/DDBJ whole genome shotgun (WGS) entry which is preliminary data.</text>
</comment>
<sequence length="176" mass="20421">MGLDFIDRELGKVNRSWVQEFYCNFFRHTLESVLITGSLVPITEAAIEDALNCRPKTSDTYAFDQAKVELHCMTFDHDALWSVVSTPDAPWVMDSENKNPKGMLFTYLTREARTWQKIFAHYVMPTTHFSEIPVAMLVWISCVLEGKEVYFLRLLGGLCDTLTSVAHFHFRHWSHR</sequence>
<dbReference type="EMBL" id="SDMP01000014">
    <property type="protein sequence ID" value="RYR14432.1"/>
    <property type="molecule type" value="Genomic_DNA"/>
</dbReference>
<dbReference type="Pfam" id="PF20167">
    <property type="entry name" value="Transposase_32"/>
    <property type="match status" value="1"/>
</dbReference>
<dbReference type="InterPro" id="IPR046796">
    <property type="entry name" value="Transposase_32_dom"/>
</dbReference>